<dbReference type="InterPro" id="IPR036291">
    <property type="entry name" value="NAD(P)-bd_dom_sf"/>
</dbReference>
<dbReference type="PRINTS" id="PR00080">
    <property type="entry name" value="SDRFAMILY"/>
</dbReference>
<comment type="caution">
    <text evidence="3">The sequence shown here is derived from an EMBL/GenBank/DDBJ whole genome shotgun (WGS) entry which is preliminary data.</text>
</comment>
<evidence type="ECO:0000256" key="2">
    <source>
        <dbReference type="ARBA" id="ARBA00023002"/>
    </source>
</evidence>
<proteinExistence type="inferred from homology"/>
<reference evidence="4" key="1">
    <citation type="journal article" date="2019" name="Int. J. Syst. Evol. Microbiol.">
        <title>The Global Catalogue of Microorganisms (GCM) 10K type strain sequencing project: providing services to taxonomists for standard genome sequencing and annotation.</title>
        <authorList>
            <consortium name="The Broad Institute Genomics Platform"/>
            <consortium name="The Broad Institute Genome Sequencing Center for Infectious Disease"/>
            <person name="Wu L."/>
            <person name="Ma J."/>
        </authorList>
    </citation>
    <scope>NUCLEOTIDE SEQUENCE [LARGE SCALE GENOMIC DNA]</scope>
    <source>
        <strain evidence="4">JCM 15481</strain>
    </source>
</reference>
<dbReference type="PROSITE" id="PS00061">
    <property type="entry name" value="ADH_SHORT"/>
    <property type="match status" value="1"/>
</dbReference>
<dbReference type="InterPro" id="IPR002347">
    <property type="entry name" value="SDR_fam"/>
</dbReference>
<dbReference type="RefSeq" id="WP_344289619.1">
    <property type="nucleotide sequence ID" value="NZ_BAAAPF010000048.1"/>
</dbReference>
<dbReference type="PANTHER" id="PTHR42760">
    <property type="entry name" value="SHORT-CHAIN DEHYDROGENASES/REDUCTASES FAMILY MEMBER"/>
    <property type="match status" value="1"/>
</dbReference>
<keyword evidence="2" id="KW-0560">Oxidoreductase</keyword>
<evidence type="ECO:0000313" key="3">
    <source>
        <dbReference type="EMBL" id="GAA2119751.1"/>
    </source>
</evidence>
<dbReference type="EMBL" id="BAAAPF010000048">
    <property type="protein sequence ID" value="GAA2119751.1"/>
    <property type="molecule type" value="Genomic_DNA"/>
</dbReference>
<accession>A0ABP5JLK3</accession>
<evidence type="ECO:0000313" key="4">
    <source>
        <dbReference type="Proteomes" id="UP001500443"/>
    </source>
</evidence>
<dbReference type="Pfam" id="PF13561">
    <property type="entry name" value="adh_short_C2"/>
    <property type="match status" value="1"/>
</dbReference>
<dbReference type="Gene3D" id="3.40.50.720">
    <property type="entry name" value="NAD(P)-binding Rossmann-like Domain"/>
    <property type="match status" value="1"/>
</dbReference>
<dbReference type="PRINTS" id="PR00081">
    <property type="entry name" value="GDHRDH"/>
</dbReference>
<dbReference type="SUPFAM" id="SSF51735">
    <property type="entry name" value="NAD(P)-binding Rossmann-fold domains"/>
    <property type="match status" value="1"/>
</dbReference>
<gene>
    <name evidence="3" type="primary">kduD</name>
    <name evidence="3" type="ORF">GCM10009802_22100</name>
</gene>
<name>A0ABP5JLK3_9ACTN</name>
<organism evidence="3 4">
    <name type="scientific">Streptomyces synnematoformans</name>
    <dbReference type="NCBI Taxonomy" id="415721"/>
    <lineage>
        <taxon>Bacteria</taxon>
        <taxon>Bacillati</taxon>
        <taxon>Actinomycetota</taxon>
        <taxon>Actinomycetes</taxon>
        <taxon>Kitasatosporales</taxon>
        <taxon>Streptomycetaceae</taxon>
        <taxon>Streptomyces</taxon>
    </lineage>
</organism>
<comment type="similarity">
    <text evidence="1">Belongs to the short-chain dehydrogenases/reductases (SDR) family.</text>
</comment>
<keyword evidence="4" id="KW-1185">Reference proteome</keyword>
<protein>
    <submittedName>
        <fullName evidence="3">2-dehydro-3-deoxy-D-gluconate 5-dehydrogenase KduD</fullName>
    </submittedName>
</protein>
<dbReference type="PANTHER" id="PTHR42760:SF5">
    <property type="entry name" value="2-DEHYDRO-3-DEOXY-D-GLUCONATE 5-DEHYDROGENASE"/>
    <property type="match status" value="1"/>
</dbReference>
<dbReference type="Proteomes" id="UP001500443">
    <property type="component" value="Unassembled WGS sequence"/>
</dbReference>
<evidence type="ECO:0000256" key="1">
    <source>
        <dbReference type="ARBA" id="ARBA00006484"/>
    </source>
</evidence>
<sequence length="256" mass="27053">MTEESDSRTGDLRGRRALITGAGSGIGRAVALGLAAVGADLVLLSERDNLGPVAKEAAERGVSVTRVHVDLTDAGARRGEIRRLVERFDLDILVNNSGLIRRAPAAEFQDADWYDVVELNLHAAFELTRAIGAGMLERGHGKIINIASVLSFQGGMYVPSYTSSKHALVGLTRALANEWAGRGVNVNAVAPGYIDTAVTSELRADGIRSSEILARIPAGRWGRPADVAGPVVFLASPAADYVHGHVLAVDGGWLSR</sequence>
<dbReference type="InterPro" id="IPR020904">
    <property type="entry name" value="Sc_DH/Rdtase_CS"/>
</dbReference>